<dbReference type="EMBL" id="FQYI01000001">
    <property type="protein sequence ID" value="SHI38373.1"/>
    <property type="molecule type" value="Genomic_DNA"/>
</dbReference>
<dbReference type="EMBL" id="CP063145">
    <property type="protein sequence ID" value="QOR73044.1"/>
    <property type="molecule type" value="Genomic_DNA"/>
</dbReference>
<keyword evidence="1" id="KW-1133">Transmembrane helix</keyword>
<dbReference type="Proteomes" id="UP000184335">
    <property type="component" value="Unassembled WGS sequence"/>
</dbReference>
<evidence type="ECO:0000313" key="5">
    <source>
        <dbReference type="Proteomes" id="UP000593605"/>
    </source>
</evidence>
<dbReference type="Proteomes" id="UP000593605">
    <property type="component" value="Chromosome"/>
</dbReference>
<reference evidence="2 5" key="2">
    <citation type="submission" date="2020-10" db="EMBL/GenBank/DDBJ databases">
        <title>Complete genome of Cruoricapor ignavus strain M1214 isolated from the blood culture of a febrile patient.</title>
        <authorList>
            <person name="Guglielmino C.J.D."/>
        </authorList>
    </citation>
    <scope>NUCLEOTIDE SEQUENCE [LARGE SCALE GENOMIC DNA]</scope>
    <source>
        <strain evidence="2 5">M1214</strain>
    </source>
</reference>
<keyword evidence="4" id="KW-1185">Reference proteome</keyword>
<evidence type="ECO:0000313" key="2">
    <source>
        <dbReference type="EMBL" id="QOR73044.1"/>
    </source>
</evidence>
<protein>
    <submittedName>
        <fullName evidence="2">Cbb3-type cytochrome c oxidase subunit 3</fullName>
    </submittedName>
    <submittedName>
        <fullName evidence="3">Cbb3-type cytochrome oxidase, subunit 3</fullName>
    </submittedName>
</protein>
<dbReference type="KEGG" id="civ:IMZ16_05715"/>
<sequence>MIPQSFKDILSNGQSLYQIIALLIFFSFFIALLWYVFSKPKKYYEDQAELPLDDDEKNQQL</sequence>
<keyword evidence="1" id="KW-0472">Membrane</keyword>
<keyword evidence="1" id="KW-0812">Transmembrane</keyword>
<gene>
    <name evidence="2" type="ORF">IMZ16_05715</name>
    <name evidence="3" type="ORF">SAMN05443429_101369</name>
</gene>
<evidence type="ECO:0000313" key="3">
    <source>
        <dbReference type="EMBL" id="SHI38373.1"/>
    </source>
</evidence>
<dbReference type="InterPro" id="IPR008621">
    <property type="entry name" value="Cbb3-typ_cyt_oxidase_comp"/>
</dbReference>
<feature type="transmembrane region" description="Helical" evidence="1">
    <location>
        <begin position="16"/>
        <end position="37"/>
    </location>
</feature>
<organism evidence="3 4">
    <name type="scientific">Cruoricaptor ignavus</name>
    <dbReference type="NCBI Taxonomy" id="1118202"/>
    <lineage>
        <taxon>Bacteria</taxon>
        <taxon>Pseudomonadati</taxon>
        <taxon>Bacteroidota</taxon>
        <taxon>Flavobacteriia</taxon>
        <taxon>Flavobacteriales</taxon>
        <taxon>Weeksellaceae</taxon>
        <taxon>Cruoricaptor</taxon>
    </lineage>
</organism>
<accession>A0A1M6AQ87</accession>
<dbReference type="Pfam" id="PF05545">
    <property type="entry name" value="FixQ"/>
    <property type="match status" value="1"/>
</dbReference>
<evidence type="ECO:0000256" key="1">
    <source>
        <dbReference type="SAM" id="Phobius"/>
    </source>
</evidence>
<proteinExistence type="predicted"/>
<reference evidence="3 4" key="1">
    <citation type="submission" date="2016-11" db="EMBL/GenBank/DDBJ databases">
        <authorList>
            <person name="Jaros S."/>
            <person name="Januszkiewicz K."/>
            <person name="Wedrychowicz H."/>
        </authorList>
    </citation>
    <scope>NUCLEOTIDE SEQUENCE [LARGE SCALE GENOMIC DNA]</scope>
    <source>
        <strain evidence="3 4">DSM 25479</strain>
    </source>
</reference>
<dbReference type="STRING" id="1118202.SAMN05443429_101369"/>
<dbReference type="AlphaFoldDB" id="A0A1M6AQ87"/>
<evidence type="ECO:0000313" key="4">
    <source>
        <dbReference type="Proteomes" id="UP000184335"/>
    </source>
</evidence>
<name>A0A1M6AQ87_9FLAO</name>